<dbReference type="CDD" id="cd13900">
    <property type="entry name" value="CuRO_3_Tth-MCO_like"/>
    <property type="match status" value="1"/>
</dbReference>
<dbReference type="Proteomes" id="UP000020681">
    <property type="component" value="Unassembled WGS sequence"/>
</dbReference>
<dbReference type="InterPro" id="IPR008972">
    <property type="entry name" value="Cupredoxin"/>
</dbReference>
<evidence type="ECO:0000313" key="4">
    <source>
        <dbReference type="Proteomes" id="UP000020681"/>
    </source>
</evidence>
<evidence type="ECO:0000256" key="1">
    <source>
        <dbReference type="ARBA" id="ARBA00022723"/>
    </source>
</evidence>
<accession>A0ABN0QL09</accession>
<protein>
    <submittedName>
        <fullName evidence="3">Multicopper oxidase family protein</fullName>
    </submittedName>
</protein>
<keyword evidence="4" id="KW-1185">Reference proteome</keyword>
<organism evidence="3 4">
    <name type="scientific">Mycobacterium ulcerans str. Harvey</name>
    <dbReference type="NCBI Taxonomy" id="1299332"/>
    <lineage>
        <taxon>Bacteria</taxon>
        <taxon>Bacillati</taxon>
        <taxon>Actinomycetota</taxon>
        <taxon>Actinomycetes</taxon>
        <taxon>Mycobacteriales</taxon>
        <taxon>Mycobacteriaceae</taxon>
        <taxon>Mycobacterium</taxon>
        <taxon>Mycobacterium ulcerans group</taxon>
    </lineage>
</organism>
<sequence>MAARGRAFTRADRNRWDALRRPAHAPAHFLGVGQPAEFIIKAGEPGRYRIYAEAYDQGHPGGSRPYLPLATLVVRGKPTDTPMAKTLVEPPRMPNLPVSRRRVLVFSGDISGRTGMGIQFLIDGKEMNMDRIDQEVEGGTVEEWTIVNEDVFQHPLHIHINPFQVVDVQGIPAGDTSWAAAYEPDIWWDTFRLPPYRRYTLRTYFRPDVTGKTVYHCHILPHEDRGMMGILLVDPQGSIRRGALRLRRRCWPHSSPLWCLPSVPRWPSPKMPSCRCTTRVAMSSPSSIGTI</sequence>
<reference evidence="3 4" key="1">
    <citation type="submission" date="2014-01" db="EMBL/GenBank/DDBJ databases">
        <authorList>
            <person name="Dobos K."/>
            <person name="Lenaerts A."/>
            <person name="Ordway D."/>
            <person name="DeGroote M.A."/>
            <person name="Parker T."/>
            <person name="Sizemore C."/>
            <person name="Tallon L.J."/>
            <person name="Sadzewicz L.K."/>
            <person name="Sengamalay N."/>
            <person name="Fraser C.M."/>
            <person name="Hine E."/>
            <person name="Shefchek K.A."/>
            <person name="Das S.P."/>
            <person name="Tettelin H."/>
        </authorList>
    </citation>
    <scope>NUCLEOTIDE SEQUENCE [LARGE SCALE GENOMIC DNA]</scope>
    <source>
        <strain evidence="3 4">Harvey</strain>
    </source>
</reference>
<dbReference type="SUPFAM" id="SSF49503">
    <property type="entry name" value="Cupredoxins"/>
    <property type="match status" value="1"/>
</dbReference>
<dbReference type="Pfam" id="PF07731">
    <property type="entry name" value="Cu-oxidase_2"/>
    <property type="match status" value="1"/>
</dbReference>
<dbReference type="InterPro" id="IPR011706">
    <property type="entry name" value="Cu-oxidase_C"/>
</dbReference>
<keyword evidence="1" id="KW-0479">Metal-binding</keyword>
<dbReference type="PROSITE" id="PS00080">
    <property type="entry name" value="MULTICOPPER_OXIDASE2"/>
    <property type="match status" value="1"/>
</dbReference>
<gene>
    <name evidence="3" type="ORF">I551_8241</name>
</gene>
<evidence type="ECO:0000259" key="2">
    <source>
        <dbReference type="Pfam" id="PF07731"/>
    </source>
</evidence>
<proteinExistence type="predicted"/>
<name>A0ABN0QL09_MYCUL</name>
<feature type="domain" description="Plastocyanin-like" evidence="2">
    <location>
        <begin position="119"/>
        <end position="236"/>
    </location>
</feature>
<comment type="caution">
    <text evidence="3">The sequence shown here is derived from an EMBL/GenBank/DDBJ whole genome shotgun (WGS) entry which is preliminary data.</text>
</comment>
<dbReference type="EMBL" id="JAOL01000198">
    <property type="protein sequence ID" value="EUA85319.1"/>
    <property type="molecule type" value="Genomic_DNA"/>
</dbReference>
<dbReference type="Gene3D" id="2.60.40.420">
    <property type="entry name" value="Cupredoxins - blue copper proteins"/>
    <property type="match status" value="1"/>
</dbReference>
<evidence type="ECO:0000313" key="3">
    <source>
        <dbReference type="EMBL" id="EUA85319.1"/>
    </source>
</evidence>
<dbReference type="InterPro" id="IPR002355">
    <property type="entry name" value="Cu_oxidase_Cu_BS"/>
</dbReference>